<feature type="compositionally biased region" description="Acidic residues" evidence="13">
    <location>
        <begin position="905"/>
        <end position="919"/>
    </location>
</feature>
<dbReference type="InterPro" id="IPR015919">
    <property type="entry name" value="Cadherin-like_sf"/>
</dbReference>
<dbReference type="Proteomes" id="UP000694407">
    <property type="component" value="Unplaced"/>
</dbReference>
<keyword evidence="2" id="KW-1003">Cell membrane</keyword>
<feature type="chain" id="PRO_5034489708" description="Protocadherin-15" evidence="14">
    <location>
        <begin position="27"/>
        <end position="985"/>
    </location>
</feature>
<dbReference type="InterPro" id="IPR020894">
    <property type="entry name" value="Cadherin_CS"/>
</dbReference>
<feature type="domain" description="Cadherin" evidence="15">
    <location>
        <begin position="396"/>
        <end position="509"/>
    </location>
</feature>
<dbReference type="GO" id="GO:0032420">
    <property type="term" value="C:stereocilium"/>
    <property type="evidence" value="ECO:0007669"/>
    <property type="project" value="InterPro"/>
</dbReference>
<dbReference type="FunFam" id="2.60.40.60:FF:000063">
    <property type="entry name" value="protocadherin-15 isoform X1"/>
    <property type="match status" value="1"/>
</dbReference>
<dbReference type="SUPFAM" id="SSF49313">
    <property type="entry name" value="Cadherin-like"/>
    <property type="match status" value="5"/>
</dbReference>
<dbReference type="PROSITE" id="PS00232">
    <property type="entry name" value="CADHERIN_1"/>
    <property type="match status" value="2"/>
</dbReference>
<gene>
    <name evidence="16" type="primary">PCDH15</name>
</gene>
<dbReference type="AlphaFoldDB" id="A0A8C6EW88"/>
<dbReference type="GO" id="GO:0048839">
    <property type="term" value="P:inner ear development"/>
    <property type="evidence" value="ECO:0007669"/>
    <property type="project" value="InterPro"/>
</dbReference>
<evidence type="ECO:0000259" key="15">
    <source>
        <dbReference type="PROSITE" id="PS50268"/>
    </source>
</evidence>
<comment type="subcellular location">
    <subcellularLocation>
        <location evidence="1">Cell membrane</location>
        <topology evidence="1">Single-pass type I membrane protein</topology>
    </subcellularLocation>
</comment>
<dbReference type="GO" id="GO:0050953">
    <property type="term" value="P:sensory perception of light stimulus"/>
    <property type="evidence" value="ECO:0007669"/>
    <property type="project" value="UniProtKB-ARBA"/>
</dbReference>
<keyword evidence="4 14" id="KW-0732">Signal</keyword>
<dbReference type="GO" id="GO:0005911">
    <property type="term" value="C:cell-cell junction"/>
    <property type="evidence" value="ECO:0007669"/>
    <property type="project" value="TreeGrafter"/>
</dbReference>
<feature type="compositionally biased region" description="Polar residues" evidence="13">
    <location>
        <begin position="971"/>
        <end position="985"/>
    </location>
</feature>
<keyword evidence="3" id="KW-0812">Transmembrane</keyword>
<dbReference type="InterPro" id="IPR030718">
    <property type="entry name" value="EC_dom_sf"/>
</dbReference>
<evidence type="ECO:0000256" key="6">
    <source>
        <dbReference type="ARBA" id="ARBA00022837"/>
    </source>
</evidence>
<dbReference type="Pfam" id="PF00028">
    <property type="entry name" value="Cadherin"/>
    <property type="match status" value="4"/>
</dbReference>
<evidence type="ECO:0000256" key="9">
    <source>
        <dbReference type="ARBA" id="ARBA00023136"/>
    </source>
</evidence>
<evidence type="ECO:0000256" key="3">
    <source>
        <dbReference type="ARBA" id="ARBA00022692"/>
    </source>
</evidence>
<dbReference type="GO" id="GO:0005509">
    <property type="term" value="F:calcium ion binding"/>
    <property type="evidence" value="ECO:0007669"/>
    <property type="project" value="UniProtKB-UniRule"/>
</dbReference>
<organism evidence="16 17">
    <name type="scientific">Marmota marmota marmota</name>
    <name type="common">Alpine marmot</name>
    <dbReference type="NCBI Taxonomy" id="9994"/>
    <lineage>
        <taxon>Eukaryota</taxon>
        <taxon>Metazoa</taxon>
        <taxon>Chordata</taxon>
        <taxon>Craniata</taxon>
        <taxon>Vertebrata</taxon>
        <taxon>Euteleostomi</taxon>
        <taxon>Mammalia</taxon>
        <taxon>Eutheria</taxon>
        <taxon>Euarchontoglires</taxon>
        <taxon>Glires</taxon>
        <taxon>Rodentia</taxon>
        <taxon>Sciuromorpha</taxon>
        <taxon>Sciuridae</taxon>
        <taxon>Xerinae</taxon>
        <taxon>Marmotini</taxon>
        <taxon>Marmota</taxon>
    </lineage>
</organism>
<evidence type="ECO:0000256" key="12">
    <source>
        <dbReference type="PROSITE-ProRule" id="PRU00043"/>
    </source>
</evidence>
<feature type="domain" description="Cadherin" evidence="15">
    <location>
        <begin position="617"/>
        <end position="734"/>
    </location>
</feature>
<feature type="signal peptide" evidence="14">
    <location>
        <begin position="1"/>
        <end position="26"/>
    </location>
</feature>
<keyword evidence="17" id="KW-1185">Reference proteome</keyword>
<keyword evidence="10" id="KW-1015">Disulfide bond</keyword>
<evidence type="ECO:0000256" key="11">
    <source>
        <dbReference type="ARBA" id="ARBA00072302"/>
    </source>
</evidence>
<accession>A0A8C6EW88</accession>
<reference evidence="16" key="1">
    <citation type="submission" date="2025-08" db="UniProtKB">
        <authorList>
            <consortium name="Ensembl"/>
        </authorList>
    </citation>
    <scope>IDENTIFICATION</scope>
</reference>
<dbReference type="GO" id="GO:0050957">
    <property type="term" value="P:equilibrioception"/>
    <property type="evidence" value="ECO:0007669"/>
    <property type="project" value="UniProtKB-ARBA"/>
</dbReference>
<dbReference type="InterPro" id="IPR050971">
    <property type="entry name" value="Cadherin-domain_protein"/>
</dbReference>
<keyword evidence="8" id="KW-1133">Transmembrane helix</keyword>
<dbReference type="CDD" id="cd11304">
    <property type="entry name" value="Cadherin_repeat"/>
    <property type="match status" value="4"/>
</dbReference>
<keyword evidence="5" id="KW-0677">Repeat</keyword>
<keyword evidence="7" id="KW-0130">Cell adhesion</keyword>
<dbReference type="InterPro" id="IPR002126">
    <property type="entry name" value="Cadherin-like_dom"/>
</dbReference>
<evidence type="ECO:0000256" key="2">
    <source>
        <dbReference type="ARBA" id="ARBA00022475"/>
    </source>
</evidence>
<dbReference type="PANTHER" id="PTHR24025:SF31">
    <property type="entry name" value="NEURAL-CADHERIN"/>
    <property type="match status" value="1"/>
</dbReference>
<dbReference type="PROSITE" id="PS50268">
    <property type="entry name" value="CADHERIN_2"/>
    <property type="match status" value="5"/>
</dbReference>
<feature type="compositionally biased region" description="Acidic residues" evidence="13">
    <location>
        <begin position="784"/>
        <end position="847"/>
    </location>
</feature>
<evidence type="ECO:0000313" key="16">
    <source>
        <dbReference type="Ensembl" id="ENSMMMP00000020620.1"/>
    </source>
</evidence>
<dbReference type="FunFam" id="2.60.40.60:FF:000070">
    <property type="entry name" value="protocadherin-15 isoform X1"/>
    <property type="match status" value="1"/>
</dbReference>
<evidence type="ECO:0000256" key="1">
    <source>
        <dbReference type="ARBA" id="ARBA00004251"/>
    </source>
</evidence>
<dbReference type="PANTHER" id="PTHR24025">
    <property type="entry name" value="DESMOGLEIN FAMILY MEMBER"/>
    <property type="match status" value="1"/>
</dbReference>
<feature type="domain" description="Cadherin" evidence="15">
    <location>
        <begin position="148"/>
        <end position="265"/>
    </location>
</feature>
<feature type="compositionally biased region" description="Low complexity" evidence="13">
    <location>
        <begin position="937"/>
        <end position="952"/>
    </location>
</feature>
<dbReference type="PRINTS" id="PR00205">
    <property type="entry name" value="CADHERIN"/>
</dbReference>
<dbReference type="GO" id="GO:0005886">
    <property type="term" value="C:plasma membrane"/>
    <property type="evidence" value="ECO:0007669"/>
    <property type="project" value="UniProtKB-SubCell"/>
</dbReference>
<feature type="domain" description="Cadherin" evidence="15">
    <location>
        <begin position="278"/>
        <end position="395"/>
    </location>
</feature>
<dbReference type="InterPro" id="IPR041149">
    <property type="entry name" value="EC_dom"/>
</dbReference>
<dbReference type="GO" id="GO:0007156">
    <property type="term" value="P:homophilic cell adhesion via plasma membrane adhesion molecules"/>
    <property type="evidence" value="ECO:0007669"/>
    <property type="project" value="InterPro"/>
</dbReference>
<evidence type="ECO:0000256" key="4">
    <source>
        <dbReference type="ARBA" id="ARBA00022729"/>
    </source>
</evidence>
<evidence type="ECO:0000256" key="10">
    <source>
        <dbReference type="ARBA" id="ARBA00023157"/>
    </source>
</evidence>
<evidence type="ECO:0000256" key="5">
    <source>
        <dbReference type="ARBA" id="ARBA00022737"/>
    </source>
</evidence>
<proteinExistence type="predicted"/>
<dbReference type="GeneTree" id="ENSGT00940000156675"/>
<feature type="region of interest" description="Disordered" evidence="13">
    <location>
        <begin position="780"/>
        <end position="985"/>
    </location>
</feature>
<evidence type="ECO:0000256" key="7">
    <source>
        <dbReference type="ARBA" id="ARBA00022889"/>
    </source>
</evidence>
<evidence type="ECO:0000313" key="17">
    <source>
        <dbReference type="Proteomes" id="UP000694407"/>
    </source>
</evidence>
<dbReference type="Pfam" id="PF18432">
    <property type="entry name" value="ECD"/>
    <property type="match status" value="1"/>
</dbReference>
<evidence type="ECO:0000256" key="13">
    <source>
        <dbReference type="SAM" id="MobiDB-lite"/>
    </source>
</evidence>
<evidence type="ECO:0000256" key="8">
    <source>
        <dbReference type="ARBA" id="ARBA00022989"/>
    </source>
</evidence>
<protein>
    <recommendedName>
        <fullName evidence="11">Protocadherin-15</fullName>
    </recommendedName>
</protein>
<dbReference type="FunFam" id="2.60.40.60:FF:000057">
    <property type="entry name" value="protocadherin-15 isoform X1"/>
    <property type="match status" value="1"/>
</dbReference>
<dbReference type="Gene3D" id="2.60.40.60">
    <property type="entry name" value="Cadherins"/>
    <property type="match status" value="5"/>
</dbReference>
<feature type="domain" description="Cadherin" evidence="15">
    <location>
        <begin position="510"/>
        <end position="616"/>
    </location>
</feature>
<evidence type="ECO:0000256" key="14">
    <source>
        <dbReference type="SAM" id="SignalP"/>
    </source>
</evidence>
<dbReference type="FunFam" id="2.60.40.3430:FF:000001">
    <property type="entry name" value="protocadherin-15 isoform X1"/>
    <property type="match status" value="1"/>
</dbReference>
<sequence length="985" mass="109757">MLQQFFLWKCLASGIIIGSLFAACFGQYDDDCKLARGGPPATIVAIDEESRNGTILVDNMLIKGTAGGPDPTIELSLKDNVDYWVLLDPVKQMLFLNSTGRVLDRDPPMNIHSIVVQVQCINKKVGTVIYHEVRIVVRDRNDNSPTFKHESYYATVNELTPVGTTVFTGFSGDNGATDIDDGPNGQIEYVIQYNPEDPTSNDTFEIPLMLTGNVVLRKRLNYEDKTRYFVIIQANDRAQNLNERRTTTTTLTVDILDGDDLGPMFLPCVLVPNTRDCRPLTYQAAIPELRTPEELNPIVVTPPIQAIDQDRNIQPPSDRPGILYSILVGTPEDYPRFFHMHPRTAELSLLEPVNRDFHQKFDLVIKAEQDNGHPLPAFASLHIEILDENNQSPYFTMPSYQGYILESAPVGATISDNIDLTTPLRIVALDKDIEDTKDPELHLFLNDYTSVFTVTQTGVTRYLTLLQPVDREEQQTYTFSITAFDGVQESEPVIVNIRVMDANDNTPTFPEISYDVYVYTDMSAGDSVIQLTAVDADEGSNGEITYEILVGAQGDFIINKTTGLITIAPGVELIVGRTYALTVQASDNAPPAERRHSICTVYIEVLPPNNQSPPRFPQLMYSLEISEAMRIGAVLLNLQATDREGDSITYAIENGDPQRVFNLSETTGILTLGKALDRESTDRYILIVTASDGRPDGEKPKKITKPKVEIREPSEEEEEVVVTIEKPPAAEPTYTTWKRARIFPMIFKKVRGLADKRGVIDLEGEEWQRRMEEEDKDYLKLTLDQDEATESTVESEEESSSDYTEYSEEESEFSESETTEEESESETPSEEEESSTEESEESESTESEGEKARRNIVLARRKPVVEEVKEVKGRREEPPKEQEEPTVEEEEEHLGGESDLAPVEESADLDTQDVPEEGSAESASVEGGIESEEESELGSSSSSSSSSESQSGGPWGFQVPAYDRSKKANQRKSPGANSEGYNTAL</sequence>
<name>A0A8C6EW88_MARMA</name>
<dbReference type="FunFam" id="2.60.40.60:FF:000047">
    <property type="entry name" value="protocadherin-15 isoform X1"/>
    <property type="match status" value="1"/>
</dbReference>
<reference evidence="16" key="2">
    <citation type="submission" date="2025-09" db="UniProtKB">
        <authorList>
            <consortium name="Ensembl"/>
        </authorList>
    </citation>
    <scope>IDENTIFICATION</scope>
</reference>
<keyword evidence="9" id="KW-0472">Membrane</keyword>
<dbReference type="FunFam" id="2.60.40.60:FF:000048">
    <property type="entry name" value="protocadherin-15 isoform X1"/>
    <property type="match status" value="1"/>
</dbReference>
<dbReference type="GO" id="GO:0001750">
    <property type="term" value="C:photoreceptor outer segment"/>
    <property type="evidence" value="ECO:0007669"/>
    <property type="project" value="UniProtKB-ARBA"/>
</dbReference>
<dbReference type="Gene3D" id="2.60.40.3430">
    <property type="match status" value="1"/>
</dbReference>
<dbReference type="SMART" id="SM00112">
    <property type="entry name" value="CA"/>
    <property type="match status" value="6"/>
</dbReference>
<feature type="compositionally biased region" description="Basic and acidic residues" evidence="13">
    <location>
        <begin position="863"/>
        <end position="883"/>
    </location>
</feature>
<dbReference type="Ensembl" id="ENSMMMT00000023429.1">
    <property type="protein sequence ID" value="ENSMMMP00000020620.1"/>
    <property type="gene ID" value="ENSMMMG00000017658.1"/>
</dbReference>
<dbReference type="GO" id="GO:0007605">
    <property type="term" value="P:sensory perception of sound"/>
    <property type="evidence" value="ECO:0007669"/>
    <property type="project" value="InterPro"/>
</dbReference>
<keyword evidence="6 12" id="KW-0106">Calcium</keyword>